<dbReference type="InterPro" id="IPR001919">
    <property type="entry name" value="CBD2"/>
</dbReference>
<dbReference type="Gene3D" id="2.60.40.290">
    <property type="match status" value="1"/>
</dbReference>
<dbReference type="SMART" id="SM00637">
    <property type="entry name" value="CBD_II"/>
    <property type="match status" value="1"/>
</dbReference>
<keyword evidence="4" id="KW-1185">Reference proteome</keyword>
<keyword evidence="1" id="KW-0732">Signal</keyword>
<feature type="signal peptide" evidence="1">
    <location>
        <begin position="1"/>
        <end position="31"/>
    </location>
</feature>
<sequence length="393" mass="43894">MLKRYKLMMKIIFLCSAIFFLSSKSFSNVLATTYEPAKPPKILSFTASSNKIKAGDSITLSWYVLNATKVEISGIDNLDYELSPISGGLKVTPSETTTYYLTASSEGGTVQASITVAVEKSSPDFFNIDYFYGSESEISLGETVTLYWKTTNAKSITIIGLEKINEELTSLPLSGELEVFPMETTDYILIAVGENYEIIYKIFTVTVAEEKKPAKINNFSTSASKINKGESVILLWDVSEAKSVTISGYPTDYLPLNGKLTVTPKKTTTYVLEAIGYDGVTVKKEVTVTVIESNVEDPLKLDYVVHDWGDEYIMDVDITNLSNDTVDYWSLLLKKSEFDISIIWGATLSENDEYYIISPLYYNDIIKPGVTVSFGFQAYDSPKKNFFYEFLLD</sequence>
<dbReference type="InterPro" id="IPR012291">
    <property type="entry name" value="CBM2_carb-bd_dom_sf"/>
</dbReference>
<name>A0A0K8J725_9FIRM</name>
<evidence type="ECO:0000313" key="3">
    <source>
        <dbReference type="EMBL" id="CUH93325.1"/>
    </source>
</evidence>
<evidence type="ECO:0000313" key="4">
    <source>
        <dbReference type="Proteomes" id="UP000196053"/>
    </source>
</evidence>
<dbReference type="SUPFAM" id="SSF49384">
    <property type="entry name" value="Carbohydrate-binding domain"/>
    <property type="match status" value="1"/>
</dbReference>
<protein>
    <recommendedName>
        <fullName evidence="2">CBM2 domain-containing protein</fullName>
    </recommendedName>
</protein>
<accession>A0A0K8J725</accession>
<dbReference type="KEGG" id="hsd:SD1D_1780"/>
<dbReference type="OrthoDB" id="194939at2"/>
<feature type="chain" id="PRO_5005509453" description="CBM2 domain-containing protein" evidence="1">
    <location>
        <begin position="32"/>
        <end position="393"/>
    </location>
</feature>
<evidence type="ECO:0000256" key="1">
    <source>
        <dbReference type="SAM" id="SignalP"/>
    </source>
</evidence>
<organism evidence="3 4">
    <name type="scientific">Herbinix luporum</name>
    <dbReference type="NCBI Taxonomy" id="1679721"/>
    <lineage>
        <taxon>Bacteria</taxon>
        <taxon>Bacillati</taxon>
        <taxon>Bacillota</taxon>
        <taxon>Clostridia</taxon>
        <taxon>Lachnospirales</taxon>
        <taxon>Lachnospiraceae</taxon>
        <taxon>Herbinix</taxon>
    </lineage>
</organism>
<reference evidence="4" key="1">
    <citation type="submission" date="2015-09" db="EMBL/GenBank/DDBJ databases">
        <authorList>
            <person name="Wibberg D."/>
        </authorList>
    </citation>
    <scope>NUCLEOTIDE SEQUENCE [LARGE SCALE GENOMIC DNA]</scope>
    <source>
        <strain evidence="4">SD1D</strain>
    </source>
</reference>
<dbReference type="GO" id="GO:0005975">
    <property type="term" value="P:carbohydrate metabolic process"/>
    <property type="evidence" value="ECO:0007669"/>
    <property type="project" value="InterPro"/>
</dbReference>
<gene>
    <name evidence="3" type="ORF">SD1D_1780</name>
</gene>
<dbReference type="Proteomes" id="UP000196053">
    <property type="component" value="Chromosome I"/>
</dbReference>
<proteinExistence type="predicted"/>
<evidence type="ECO:0000259" key="2">
    <source>
        <dbReference type="SMART" id="SM00637"/>
    </source>
</evidence>
<dbReference type="InterPro" id="IPR008965">
    <property type="entry name" value="CBM2/CBM3_carb-bd_dom_sf"/>
</dbReference>
<dbReference type="EMBL" id="LN879430">
    <property type="protein sequence ID" value="CUH93325.1"/>
    <property type="molecule type" value="Genomic_DNA"/>
</dbReference>
<feature type="domain" description="CBM2" evidence="2">
    <location>
        <begin position="299"/>
        <end position="382"/>
    </location>
</feature>
<dbReference type="AlphaFoldDB" id="A0A0K8J725"/>
<dbReference type="Pfam" id="PF00553">
    <property type="entry name" value="CBM_2"/>
    <property type="match status" value="1"/>
</dbReference>
<dbReference type="RefSeq" id="WP_058258583.1">
    <property type="nucleotide sequence ID" value="NZ_LN879430.1"/>
</dbReference>
<dbReference type="GO" id="GO:0004553">
    <property type="term" value="F:hydrolase activity, hydrolyzing O-glycosyl compounds"/>
    <property type="evidence" value="ECO:0007669"/>
    <property type="project" value="InterPro"/>
</dbReference>
<dbReference type="GO" id="GO:0030247">
    <property type="term" value="F:polysaccharide binding"/>
    <property type="evidence" value="ECO:0007669"/>
    <property type="project" value="InterPro"/>
</dbReference>